<feature type="region of interest" description="Disordered" evidence="1">
    <location>
        <begin position="60"/>
        <end position="81"/>
    </location>
</feature>
<evidence type="ECO:0000256" key="1">
    <source>
        <dbReference type="SAM" id="MobiDB-lite"/>
    </source>
</evidence>
<keyword evidence="3" id="KW-1185">Reference proteome</keyword>
<organism evidence="2 3">
    <name type="scientific">Trichonephila clavipes</name>
    <name type="common">Golden silk orbweaver</name>
    <name type="synonym">Nephila clavipes</name>
    <dbReference type="NCBI Taxonomy" id="2585209"/>
    <lineage>
        <taxon>Eukaryota</taxon>
        <taxon>Metazoa</taxon>
        <taxon>Ecdysozoa</taxon>
        <taxon>Arthropoda</taxon>
        <taxon>Chelicerata</taxon>
        <taxon>Arachnida</taxon>
        <taxon>Araneae</taxon>
        <taxon>Araneomorphae</taxon>
        <taxon>Entelegynae</taxon>
        <taxon>Araneoidea</taxon>
        <taxon>Nephilidae</taxon>
        <taxon>Trichonephila</taxon>
    </lineage>
</organism>
<dbReference type="EMBL" id="BMAU01021225">
    <property type="protein sequence ID" value="GFY01199.1"/>
    <property type="molecule type" value="Genomic_DNA"/>
</dbReference>
<name>A0A8X6RUA8_TRICX</name>
<evidence type="ECO:0000313" key="2">
    <source>
        <dbReference type="EMBL" id="GFY01199.1"/>
    </source>
</evidence>
<comment type="caution">
    <text evidence="2">The sequence shown here is derived from an EMBL/GenBank/DDBJ whole genome shotgun (WGS) entry which is preliminary data.</text>
</comment>
<reference evidence="2" key="1">
    <citation type="submission" date="2020-08" db="EMBL/GenBank/DDBJ databases">
        <title>Multicomponent nature underlies the extraordinary mechanical properties of spider dragline silk.</title>
        <authorList>
            <person name="Kono N."/>
            <person name="Nakamura H."/>
            <person name="Mori M."/>
            <person name="Yoshida Y."/>
            <person name="Ohtoshi R."/>
            <person name="Malay A.D."/>
            <person name="Moran D.A.P."/>
            <person name="Tomita M."/>
            <person name="Numata K."/>
            <person name="Arakawa K."/>
        </authorList>
    </citation>
    <scope>NUCLEOTIDE SEQUENCE</scope>
</reference>
<gene>
    <name evidence="2" type="ORF">TNCV_5076661</name>
</gene>
<dbReference type="AlphaFoldDB" id="A0A8X6RUA8"/>
<evidence type="ECO:0000313" key="3">
    <source>
        <dbReference type="Proteomes" id="UP000887159"/>
    </source>
</evidence>
<dbReference type="Proteomes" id="UP000887159">
    <property type="component" value="Unassembled WGS sequence"/>
</dbReference>
<proteinExistence type="predicted"/>
<accession>A0A8X6RUA8</accession>
<sequence length="81" mass="9935">MVFCWDNRFKSTAEELDLILKSEFKVVHLDKLITVSRGCDKEFTRELLGASKEEWEMKIKRKQREREKEEWGRESRKEEWV</sequence>
<protein>
    <submittedName>
        <fullName evidence="2">Uncharacterized protein</fullName>
    </submittedName>
</protein>